<dbReference type="GO" id="GO:0003677">
    <property type="term" value="F:DNA binding"/>
    <property type="evidence" value="ECO:0007669"/>
    <property type="project" value="UniProtKB-KW"/>
</dbReference>
<dbReference type="GO" id="GO:0003723">
    <property type="term" value="F:RNA binding"/>
    <property type="evidence" value="ECO:0007669"/>
    <property type="project" value="InterPro"/>
</dbReference>
<dbReference type="GO" id="GO:0005634">
    <property type="term" value="C:nucleus"/>
    <property type="evidence" value="ECO:0007669"/>
    <property type="project" value="UniProtKB-SubCell"/>
</dbReference>
<keyword evidence="15" id="KW-1185">Reference proteome</keyword>
<keyword evidence="7" id="KW-0378">Hydrolase</keyword>
<dbReference type="InterPro" id="IPR027417">
    <property type="entry name" value="P-loop_NTPase"/>
</dbReference>
<dbReference type="InterPro" id="IPR048761">
    <property type="entry name" value="SMUBP-2_HCS1_1B"/>
</dbReference>
<dbReference type="SMART" id="SM00382">
    <property type="entry name" value="AAA"/>
    <property type="match status" value="1"/>
</dbReference>
<evidence type="ECO:0000256" key="7">
    <source>
        <dbReference type="ARBA" id="ARBA00022801"/>
    </source>
</evidence>
<evidence type="ECO:0000256" key="4">
    <source>
        <dbReference type="ARBA" id="ARBA00012551"/>
    </source>
</evidence>
<dbReference type="OrthoDB" id="6513042at2759"/>
<dbReference type="GO" id="GO:0005524">
    <property type="term" value="F:ATP binding"/>
    <property type="evidence" value="ECO:0007669"/>
    <property type="project" value="UniProtKB-KW"/>
</dbReference>
<dbReference type="GO" id="GO:0043139">
    <property type="term" value="F:5'-3' DNA helicase activity"/>
    <property type="evidence" value="ECO:0007669"/>
    <property type="project" value="TreeGrafter"/>
</dbReference>
<evidence type="ECO:0000313" key="15">
    <source>
        <dbReference type="Proteomes" id="UP000235672"/>
    </source>
</evidence>
<dbReference type="FunFam" id="3.40.50.300:FF:000326">
    <property type="entry name" value="P-loop containing nucleoside triphosphate hydrolase"/>
    <property type="match status" value="1"/>
</dbReference>
<organism evidence="14 15">
    <name type="scientific">Hyaloscypha hepaticicola</name>
    <dbReference type="NCBI Taxonomy" id="2082293"/>
    <lineage>
        <taxon>Eukaryota</taxon>
        <taxon>Fungi</taxon>
        <taxon>Dikarya</taxon>
        <taxon>Ascomycota</taxon>
        <taxon>Pezizomycotina</taxon>
        <taxon>Leotiomycetes</taxon>
        <taxon>Helotiales</taxon>
        <taxon>Hyaloscyphaceae</taxon>
        <taxon>Hyaloscypha</taxon>
    </lineage>
</organism>
<evidence type="ECO:0000256" key="11">
    <source>
        <dbReference type="ARBA" id="ARBA00048432"/>
    </source>
</evidence>
<accession>A0A2J6QFV2</accession>
<gene>
    <name evidence="14" type="ORF">NA56DRAFT_677489</name>
</gene>
<evidence type="ECO:0000256" key="8">
    <source>
        <dbReference type="ARBA" id="ARBA00022806"/>
    </source>
</evidence>
<dbReference type="EC" id="3.6.4.12" evidence="4"/>
<dbReference type="InterPro" id="IPR014001">
    <property type="entry name" value="Helicase_ATP-bd"/>
</dbReference>
<dbReference type="InterPro" id="IPR041679">
    <property type="entry name" value="DNA2/NAM7-like_C"/>
</dbReference>
<evidence type="ECO:0000259" key="12">
    <source>
        <dbReference type="SMART" id="SM00382"/>
    </source>
</evidence>
<dbReference type="InterPro" id="IPR050534">
    <property type="entry name" value="Coronavir_polyprotein_1ab"/>
</dbReference>
<dbReference type="AlphaFoldDB" id="A0A2J6QFV2"/>
<evidence type="ECO:0000256" key="1">
    <source>
        <dbReference type="ARBA" id="ARBA00004123"/>
    </source>
</evidence>
<evidence type="ECO:0000256" key="2">
    <source>
        <dbReference type="ARBA" id="ARBA00004496"/>
    </source>
</evidence>
<dbReference type="Pfam" id="PF13087">
    <property type="entry name" value="AAA_12"/>
    <property type="match status" value="1"/>
</dbReference>
<protein>
    <recommendedName>
        <fullName evidence="4">DNA helicase</fullName>
        <ecNumber evidence="4">3.6.4.12</ecNumber>
    </recommendedName>
</protein>
<evidence type="ECO:0000256" key="3">
    <source>
        <dbReference type="ARBA" id="ARBA00007913"/>
    </source>
</evidence>
<proteinExistence type="inferred from homology"/>
<comment type="similarity">
    <text evidence="3">Belongs to the DNA2/NAM7 helicase family.</text>
</comment>
<comment type="subcellular location">
    <subcellularLocation>
        <location evidence="2">Cytoplasm</location>
    </subcellularLocation>
    <subcellularLocation>
        <location evidence="1">Nucleus</location>
    </subcellularLocation>
</comment>
<dbReference type="InterPro" id="IPR004483">
    <property type="entry name" value="SMUBP-2/Hcs1-like"/>
</dbReference>
<dbReference type="NCBIfam" id="TIGR00376">
    <property type="entry name" value="IGHMBP2 family helicase"/>
    <property type="match status" value="1"/>
</dbReference>
<reference evidence="14 15" key="1">
    <citation type="submission" date="2016-05" db="EMBL/GenBank/DDBJ databases">
        <title>A degradative enzymes factory behind the ericoid mycorrhizal symbiosis.</title>
        <authorList>
            <consortium name="DOE Joint Genome Institute"/>
            <person name="Martino E."/>
            <person name="Morin E."/>
            <person name="Grelet G."/>
            <person name="Kuo A."/>
            <person name="Kohler A."/>
            <person name="Daghino S."/>
            <person name="Barry K."/>
            <person name="Choi C."/>
            <person name="Cichocki N."/>
            <person name="Clum A."/>
            <person name="Copeland A."/>
            <person name="Hainaut M."/>
            <person name="Haridas S."/>
            <person name="Labutti K."/>
            <person name="Lindquist E."/>
            <person name="Lipzen A."/>
            <person name="Khouja H.-R."/>
            <person name="Murat C."/>
            <person name="Ohm R."/>
            <person name="Olson A."/>
            <person name="Spatafora J."/>
            <person name="Veneault-Fourrey C."/>
            <person name="Henrissat B."/>
            <person name="Grigoriev I."/>
            <person name="Martin F."/>
            <person name="Perotto S."/>
        </authorList>
    </citation>
    <scope>NUCLEOTIDE SEQUENCE [LARGE SCALE GENOMIC DNA]</scope>
    <source>
        <strain evidence="14 15">UAMH 7357</strain>
    </source>
</reference>
<name>A0A2J6QFV2_9HELO</name>
<keyword evidence="8" id="KW-0347">Helicase</keyword>
<evidence type="ECO:0000256" key="10">
    <source>
        <dbReference type="ARBA" id="ARBA00023242"/>
    </source>
</evidence>
<dbReference type="Gene3D" id="2.40.30.270">
    <property type="match status" value="1"/>
</dbReference>
<evidence type="ECO:0000256" key="5">
    <source>
        <dbReference type="ARBA" id="ARBA00022490"/>
    </source>
</evidence>
<dbReference type="GO" id="GO:0005737">
    <property type="term" value="C:cytoplasm"/>
    <property type="evidence" value="ECO:0007669"/>
    <property type="project" value="UniProtKB-SubCell"/>
</dbReference>
<dbReference type="SUPFAM" id="SSF52540">
    <property type="entry name" value="P-loop containing nucleoside triphosphate hydrolases"/>
    <property type="match status" value="1"/>
</dbReference>
<dbReference type="PANTHER" id="PTHR43788">
    <property type="entry name" value="DNA2/NAM7 HELICASE FAMILY MEMBER"/>
    <property type="match status" value="1"/>
</dbReference>
<dbReference type="EMBL" id="KZ613471">
    <property type="protein sequence ID" value="PMD25135.1"/>
    <property type="molecule type" value="Genomic_DNA"/>
</dbReference>
<keyword evidence="14" id="KW-0238">DNA-binding</keyword>
<evidence type="ECO:0000256" key="9">
    <source>
        <dbReference type="ARBA" id="ARBA00022840"/>
    </source>
</evidence>
<dbReference type="Gene3D" id="3.40.50.300">
    <property type="entry name" value="P-loop containing nucleotide triphosphate hydrolases"/>
    <property type="match status" value="2"/>
</dbReference>
<dbReference type="STRING" id="1745343.A0A2J6QFV2"/>
<feature type="domain" description="Helicase ATP-binding" evidence="13">
    <location>
        <begin position="205"/>
        <end position="478"/>
    </location>
</feature>
<dbReference type="GO" id="GO:0005694">
    <property type="term" value="C:chromosome"/>
    <property type="evidence" value="ECO:0007669"/>
    <property type="project" value="UniProtKB-ARBA"/>
</dbReference>
<dbReference type="PANTHER" id="PTHR43788:SF8">
    <property type="entry name" value="DNA-BINDING PROTEIN SMUBP-2"/>
    <property type="match status" value="1"/>
</dbReference>
<feature type="domain" description="AAA+ ATPase" evidence="12">
    <location>
        <begin position="223"/>
        <end position="460"/>
    </location>
</feature>
<evidence type="ECO:0000256" key="6">
    <source>
        <dbReference type="ARBA" id="ARBA00022741"/>
    </source>
</evidence>
<dbReference type="CDD" id="cd18044">
    <property type="entry name" value="DEXXQc_SMUBP2"/>
    <property type="match status" value="1"/>
</dbReference>
<dbReference type="CDD" id="cd18808">
    <property type="entry name" value="SF1_C_Upf1"/>
    <property type="match status" value="1"/>
</dbReference>
<dbReference type="GO" id="GO:0016787">
    <property type="term" value="F:hydrolase activity"/>
    <property type="evidence" value="ECO:0007669"/>
    <property type="project" value="UniProtKB-KW"/>
</dbReference>
<dbReference type="InterPro" id="IPR041677">
    <property type="entry name" value="DNA2/NAM7_AAA_11"/>
</dbReference>
<evidence type="ECO:0000313" key="14">
    <source>
        <dbReference type="EMBL" id="PMD25135.1"/>
    </source>
</evidence>
<keyword evidence="10" id="KW-0539">Nucleus</keyword>
<dbReference type="Pfam" id="PF13086">
    <property type="entry name" value="AAA_11"/>
    <property type="match status" value="1"/>
</dbReference>
<keyword evidence="9" id="KW-0067">ATP-binding</keyword>
<keyword evidence="6" id="KW-0547">Nucleotide-binding</keyword>
<dbReference type="SMART" id="SM00487">
    <property type="entry name" value="DEXDc"/>
    <property type="match status" value="1"/>
</dbReference>
<dbReference type="InterPro" id="IPR047187">
    <property type="entry name" value="SF1_C_Upf1"/>
</dbReference>
<dbReference type="Pfam" id="PF21138">
    <property type="entry name" value="SMUBP-2_HCS1_1B"/>
    <property type="match status" value="1"/>
</dbReference>
<evidence type="ECO:0000259" key="13">
    <source>
        <dbReference type="SMART" id="SM00487"/>
    </source>
</evidence>
<keyword evidence="5" id="KW-0963">Cytoplasm</keyword>
<dbReference type="Proteomes" id="UP000235672">
    <property type="component" value="Unassembled WGS sequence"/>
</dbReference>
<sequence>MAPKDAIDIPSFATTQLALLEAELQSELLETSSLISNTSPTALQRAGLAITNLTLTSQRTGLGGKTVVELGPDSATASKDGQLAEHGVRTGDIVVVSEMPSGSARKKEVRELESKGCRGVVTRVGSRAVWVALDEREGDERVGGKRLWLVKLANDITYKRMNQVMQRLQKMKSEEYSSFVRVLFGLTSPSPVSRDVVEGKDLEWVDLSLNESQKEAIRFALNSKEVALIHGPPGTGKTHTLIELILQMLKQNLRVLVCGPSNISVDNIVERLAPHKISIVRLGHPARLLPSVLNHSLDVLTQTSDAAAIVQDVRKEMDTKQASIRKTKSGRERKAIYGDLKELRKEYRERERKCIGNLIGGSKVVLATLHGAGGFQTRDEVFDVVIIDEASQALEAQCWVPLLRASKVVLAGDHLQLPPTIKSLNSKTTKVKTKDSEDAIKGLTLETTLFDRLLRLHGPGIKRMLTTQYRMHEKIMRFPSDELYESKLVAADGVKARLLKDLPYEVQETEDTTEPLIFFDTQGGDFPEKNEEEVDKKAGNGMVGESKSNEMEAAIVKRHVRNLVAAGVRPDDIAVITPYNAQLALMARELKEAFPGIELGSVDGFQGREKEAVIVTLVRSNASKEVGFLGEKRRLNVAMTRPRRSLVIIGDSETLQGNKFLKRWIEHLEECSDLRYPSVSTLNAL</sequence>
<dbReference type="InterPro" id="IPR003593">
    <property type="entry name" value="AAA+_ATPase"/>
</dbReference>
<comment type="catalytic activity">
    <reaction evidence="11">
        <text>ATP + H2O = ADP + phosphate + H(+)</text>
        <dbReference type="Rhea" id="RHEA:13065"/>
        <dbReference type="ChEBI" id="CHEBI:15377"/>
        <dbReference type="ChEBI" id="CHEBI:15378"/>
        <dbReference type="ChEBI" id="CHEBI:30616"/>
        <dbReference type="ChEBI" id="CHEBI:43474"/>
        <dbReference type="ChEBI" id="CHEBI:456216"/>
        <dbReference type="EC" id="3.6.4.12"/>
    </reaction>
    <physiologicalReaction direction="left-to-right" evidence="11">
        <dbReference type="Rhea" id="RHEA:13066"/>
    </physiologicalReaction>
</comment>